<feature type="domain" description="Rhodopsin" evidence="7">
    <location>
        <begin position="17"/>
        <end position="196"/>
    </location>
</feature>
<comment type="similarity">
    <text evidence="5">Belongs to the SAT4 family.</text>
</comment>
<evidence type="ECO:0000313" key="9">
    <source>
        <dbReference type="Proteomes" id="UP000800200"/>
    </source>
</evidence>
<evidence type="ECO:0000256" key="5">
    <source>
        <dbReference type="ARBA" id="ARBA00038359"/>
    </source>
</evidence>
<comment type="subcellular location">
    <subcellularLocation>
        <location evidence="1">Membrane</location>
        <topology evidence="1">Multi-pass membrane protein</topology>
    </subcellularLocation>
</comment>
<name>A0A6A6ETH9_9PEZI</name>
<keyword evidence="3 6" id="KW-1133">Transmembrane helix</keyword>
<keyword evidence="9" id="KW-1185">Reference proteome</keyword>
<evidence type="ECO:0000313" key="8">
    <source>
        <dbReference type="EMBL" id="KAF2194601.1"/>
    </source>
</evidence>
<accession>A0A6A6ETH9</accession>
<dbReference type="Proteomes" id="UP000800200">
    <property type="component" value="Unassembled WGS sequence"/>
</dbReference>
<organism evidence="8 9">
    <name type="scientific">Zopfia rhizophila CBS 207.26</name>
    <dbReference type="NCBI Taxonomy" id="1314779"/>
    <lineage>
        <taxon>Eukaryota</taxon>
        <taxon>Fungi</taxon>
        <taxon>Dikarya</taxon>
        <taxon>Ascomycota</taxon>
        <taxon>Pezizomycotina</taxon>
        <taxon>Dothideomycetes</taxon>
        <taxon>Dothideomycetes incertae sedis</taxon>
        <taxon>Zopfiaceae</taxon>
        <taxon>Zopfia</taxon>
    </lineage>
</organism>
<feature type="transmembrane region" description="Helical" evidence="6">
    <location>
        <begin position="170"/>
        <end position="194"/>
    </location>
</feature>
<evidence type="ECO:0000256" key="1">
    <source>
        <dbReference type="ARBA" id="ARBA00004141"/>
    </source>
</evidence>
<feature type="non-terminal residue" evidence="8">
    <location>
        <position position="1"/>
    </location>
</feature>
<dbReference type="OrthoDB" id="10017208at2759"/>
<dbReference type="Pfam" id="PF20684">
    <property type="entry name" value="Fung_rhodopsin"/>
    <property type="match status" value="1"/>
</dbReference>
<keyword evidence="4 6" id="KW-0472">Membrane</keyword>
<evidence type="ECO:0000259" key="7">
    <source>
        <dbReference type="Pfam" id="PF20684"/>
    </source>
</evidence>
<dbReference type="EMBL" id="ML994611">
    <property type="protein sequence ID" value="KAF2194601.1"/>
    <property type="molecule type" value="Genomic_DNA"/>
</dbReference>
<evidence type="ECO:0000256" key="4">
    <source>
        <dbReference type="ARBA" id="ARBA00023136"/>
    </source>
</evidence>
<feature type="transmembrane region" description="Helical" evidence="6">
    <location>
        <begin position="99"/>
        <end position="120"/>
    </location>
</feature>
<dbReference type="InterPro" id="IPR052337">
    <property type="entry name" value="SAT4-like"/>
</dbReference>
<sequence length="260" mass="28595">TIPGVYGLSSLSCLHQLLVAVQCLYGTSVGLIKVSICLFYNRIFPFRWFLIASWTVIGSIVGWSVAIVMTAFVACQPLAYFWDTTIPGGKCIPNQTAPYIAMGAIDVVIDIIMLALPLPLIWKLHVSLADKVAIFCTFGAGISTMAISILRVETLVALTFKDLTYTGAYALLWTFAEPAIGISVACAPLFRPLLRRVFPERNTRNGLSQPKFHRFQELPNTLPSFVNSNVSALTRNVGNRSQVTTQTLESGNWSQSHFTD</sequence>
<evidence type="ECO:0000256" key="6">
    <source>
        <dbReference type="SAM" id="Phobius"/>
    </source>
</evidence>
<dbReference type="AlphaFoldDB" id="A0A6A6ETH9"/>
<dbReference type="PANTHER" id="PTHR33048">
    <property type="entry name" value="PTH11-LIKE INTEGRAL MEMBRANE PROTEIN (AFU_ORTHOLOGUE AFUA_5G11245)"/>
    <property type="match status" value="1"/>
</dbReference>
<feature type="transmembrane region" description="Helical" evidence="6">
    <location>
        <begin position="17"/>
        <end position="41"/>
    </location>
</feature>
<evidence type="ECO:0000256" key="2">
    <source>
        <dbReference type="ARBA" id="ARBA00022692"/>
    </source>
</evidence>
<keyword evidence="2 6" id="KW-0812">Transmembrane</keyword>
<dbReference type="GO" id="GO:0016020">
    <property type="term" value="C:membrane"/>
    <property type="evidence" value="ECO:0007669"/>
    <property type="project" value="UniProtKB-SubCell"/>
</dbReference>
<protein>
    <recommendedName>
        <fullName evidence="7">Rhodopsin domain-containing protein</fullName>
    </recommendedName>
</protein>
<dbReference type="PANTHER" id="PTHR33048:SF47">
    <property type="entry name" value="INTEGRAL MEMBRANE PROTEIN-RELATED"/>
    <property type="match status" value="1"/>
</dbReference>
<feature type="transmembrane region" description="Helical" evidence="6">
    <location>
        <begin position="48"/>
        <end position="79"/>
    </location>
</feature>
<feature type="transmembrane region" description="Helical" evidence="6">
    <location>
        <begin position="132"/>
        <end position="150"/>
    </location>
</feature>
<proteinExistence type="inferred from homology"/>
<evidence type="ECO:0000256" key="3">
    <source>
        <dbReference type="ARBA" id="ARBA00022989"/>
    </source>
</evidence>
<dbReference type="InterPro" id="IPR049326">
    <property type="entry name" value="Rhodopsin_dom_fungi"/>
</dbReference>
<reference evidence="8" key="1">
    <citation type="journal article" date="2020" name="Stud. Mycol.">
        <title>101 Dothideomycetes genomes: a test case for predicting lifestyles and emergence of pathogens.</title>
        <authorList>
            <person name="Haridas S."/>
            <person name="Albert R."/>
            <person name="Binder M."/>
            <person name="Bloem J."/>
            <person name="Labutti K."/>
            <person name="Salamov A."/>
            <person name="Andreopoulos B."/>
            <person name="Baker S."/>
            <person name="Barry K."/>
            <person name="Bills G."/>
            <person name="Bluhm B."/>
            <person name="Cannon C."/>
            <person name="Castanera R."/>
            <person name="Culley D."/>
            <person name="Daum C."/>
            <person name="Ezra D."/>
            <person name="Gonzalez J."/>
            <person name="Henrissat B."/>
            <person name="Kuo A."/>
            <person name="Liang C."/>
            <person name="Lipzen A."/>
            <person name="Lutzoni F."/>
            <person name="Magnuson J."/>
            <person name="Mondo S."/>
            <person name="Nolan M."/>
            <person name="Ohm R."/>
            <person name="Pangilinan J."/>
            <person name="Park H.-J."/>
            <person name="Ramirez L."/>
            <person name="Alfaro M."/>
            <person name="Sun H."/>
            <person name="Tritt A."/>
            <person name="Yoshinaga Y."/>
            <person name="Zwiers L.-H."/>
            <person name="Turgeon B."/>
            <person name="Goodwin S."/>
            <person name="Spatafora J."/>
            <person name="Crous P."/>
            <person name="Grigoriev I."/>
        </authorList>
    </citation>
    <scope>NUCLEOTIDE SEQUENCE</scope>
    <source>
        <strain evidence="8">CBS 207.26</strain>
    </source>
</reference>
<gene>
    <name evidence="8" type="ORF">K469DRAFT_546374</name>
</gene>